<keyword evidence="3" id="KW-1185">Reference proteome</keyword>
<accession>A0ABS3T110</accession>
<sequence length="301" mass="35081">MIYDCIVLTDNRYLNDSDDPYKHNVYYEDKLVVKALKDEGLKTERKAWDDITFDWSQTRCIIFRTTWDYFDRFDAFSNWLNTVATQTYLINSEALIRWNLDKHYLQHLKNKGINIPETEFIEPRSKASLKELHSRSGWTKTVLKPCVSGAGRHTYKLDSTNLDEYEILFKDLISKEAMMLQTFQHHIVKQGEMSLMLFDGEFTHAVLKKAKAGDFRVQDDFGGTVYQYQPTEAEIQFAQKAVKACPELPIYARVDIFIDNNNELAISELELIEPELWFRLHPQAAKVLAKAIHKKLVTLGV</sequence>
<dbReference type="RefSeq" id="WP_208153591.1">
    <property type="nucleotide sequence ID" value="NZ_JAGEVF010000004.1"/>
</dbReference>
<evidence type="ECO:0000259" key="1">
    <source>
        <dbReference type="Pfam" id="PF02955"/>
    </source>
</evidence>
<dbReference type="InterPro" id="IPR053191">
    <property type="entry name" value="DcsG_Biosynth_Enzyme"/>
</dbReference>
<evidence type="ECO:0000313" key="3">
    <source>
        <dbReference type="Proteomes" id="UP000676776"/>
    </source>
</evidence>
<dbReference type="PANTHER" id="PTHR39217:SF1">
    <property type="entry name" value="GLUTATHIONE SYNTHETASE"/>
    <property type="match status" value="1"/>
</dbReference>
<gene>
    <name evidence="2" type="ORF">J4050_06740</name>
</gene>
<proteinExistence type="predicted"/>
<feature type="domain" description="Prokaryotic glutathione synthetase ATP-binding" evidence="1">
    <location>
        <begin position="124"/>
        <end position="240"/>
    </location>
</feature>
<dbReference type="PANTHER" id="PTHR39217">
    <property type="match status" value="1"/>
</dbReference>
<dbReference type="SUPFAM" id="SSF56059">
    <property type="entry name" value="Glutathione synthetase ATP-binding domain-like"/>
    <property type="match status" value="1"/>
</dbReference>
<organism evidence="2 3">
    <name type="scientific">Winogradskyella pelagia</name>
    <dbReference type="NCBI Taxonomy" id="2819984"/>
    <lineage>
        <taxon>Bacteria</taxon>
        <taxon>Pseudomonadati</taxon>
        <taxon>Bacteroidota</taxon>
        <taxon>Flavobacteriia</taxon>
        <taxon>Flavobacteriales</taxon>
        <taxon>Flavobacteriaceae</taxon>
        <taxon>Winogradskyella</taxon>
    </lineage>
</organism>
<dbReference type="EMBL" id="JAGEVF010000004">
    <property type="protein sequence ID" value="MBO3116436.1"/>
    <property type="molecule type" value="Genomic_DNA"/>
</dbReference>
<comment type="caution">
    <text evidence="2">The sequence shown here is derived from an EMBL/GenBank/DDBJ whole genome shotgun (WGS) entry which is preliminary data.</text>
</comment>
<dbReference type="InterPro" id="IPR004218">
    <property type="entry name" value="GSHS_ATP-bd"/>
</dbReference>
<name>A0ABS3T110_9FLAO</name>
<reference evidence="2 3" key="1">
    <citation type="submission" date="2021-03" db="EMBL/GenBank/DDBJ databases">
        <title>Winogradskyella sp. nov., isolated from costal sediment.</title>
        <authorList>
            <person name="Gao C."/>
        </authorList>
    </citation>
    <scope>NUCLEOTIDE SEQUENCE [LARGE SCALE GENOMIC DNA]</scope>
    <source>
        <strain evidence="2 3">DF17</strain>
    </source>
</reference>
<dbReference type="Pfam" id="PF02955">
    <property type="entry name" value="GSH-S_ATP"/>
    <property type="match status" value="1"/>
</dbReference>
<protein>
    <recommendedName>
        <fullName evidence="1">Prokaryotic glutathione synthetase ATP-binding domain-containing protein</fullName>
    </recommendedName>
</protein>
<dbReference type="Proteomes" id="UP000676776">
    <property type="component" value="Unassembled WGS sequence"/>
</dbReference>
<evidence type="ECO:0000313" key="2">
    <source>
        <dbReference type="EMBL" id="MBO3116436.1"/>
    </source>
</evidence>
<dbReference type="Gene3D" id="3.30.470.20">
    <property type="entry name" value="ATP-grasp fold, B domain"/>
    <property type="match status" value="1"/>
</dbReference>